<reference evidence="1" key="1">
    <citation type="submission" date="2023-02" db="EMBL/GenBank/DDBJ databases">
        <title>Identification and recombinant expression of a fungal hydrolase from Papiliotrema laurentii that hydrolyzes apple cutin and clears colloidal polyester polyurethane.</title>
        <authorList>
            <consortium name="DOE Joint Genome Institute"/>
            <person name="Roman V.A."/>
            <person name="Bojanowski C."/>
            <person name="Crable B.R."/>
            <person name="Wagner D.N."/>
            <person name="Hung C.S."/>
            <person name="Nadeau L.J."/>
            <person name="Schratz L."/>
            <person name="Haridas S."/>
            <person name="Pangilinan J."/>
            <person name="Lipzen A."/>
            <person name="Na H."/>
            <person name="Yan M."/>
            <person name="Ng V."/>
            <person name="Grigoriev I.V."/>
            <person name="Spatafora J.W."/>
            <person name="Barlow D."/>
            <person name="Biffinger J."/>
            <person name="Kelley-Loughnane N."/>
            <person name="Varaljay V.A."/>
            <person name="Crookes-Goodson W.J."/>
        </authorList>
    </citation>
    <scope>NUCLEOTIDE SEQUENCE</scope>
    <source>
        <strain evidence="1">5307AH</strain>
    </source>
</reference>
<accession>A0AAD9CXK7</accession>
<dbReference type="EMBL" id="JAODAN010000006">
    <property type="protein sequence ID" value="KAK1923809.1"/>
    <property type="molecule type" value="Genomic_DNA"/>
</dbReference>
<protein>
    <submittedName>
        <fullName evidence="1">Uncharacterized protein</fullName>
    </submittedName>
</protein>
<sequence>MSNRTASDFLGSLRIGCPANKYTTSSVAVFNLPEHLHTQLTTRLRHLLGSKVPTTQHIHDYEEGQEVFYQTWVEGTVNASFTVPPDPVPPITDLFNHGSPGVSNDRERRSVIAGTRPVRVCFRISTAPCDTQMFFKETADIGGYGRERWLQVDLDNTLSPQVSGLLVRHGPEETQLEHNHTEWRDSSAKAMQYLVNTIPSQIGINRYGKEDDTLYRARLVQALGVLVDADPEIDPFHCRQMLKGDGSDDKRDVIPWLADIEVSLMADTGQIPSSVLSLVNFEEASQSLKVRQGPCSQCQSFCKGGDGSSVTLSPSTMVGTEDTT</sequence>
<comment type="caution">
    <text evidence="1">The sequence shown here is derived from an EMBL/GenBank/DDBJ whole genome shotgun (WGS) entry which is preliminary data.</text>
</comment>
<keyword evidence="2" id="KW-1185">Reference proteome</keyword>
<evidence type="ECO:0000313" key="2">
    <source>
        <dbReference type="Proteomes" id="UP001182556"/>
    </source>
</evidence>
<name>A0AAD9CXK7_PAPLA</name>
<proteinExistence type="predicted"/>
<evidence type="ECO:0000313" key="1">
    <source>
        <dbReference type="EMBL" id="KAK1923809.1"/>
    </source>
</evidence>
<organism evidence="1 2">
    <name type="scientific">Papiliotrema laurentii</name>
    <name type="common">Cryptococcus laurentii</name>
    <dbReference type="NCBI Taxonomy" id="5418"/>
    <lineage>
        <taxon>Eukaryota</taxon>
        <taxon>Fungi</taxon>
        <taxon>Dikarya</taxon>
        <taxon>Basidiomycota</taxon>
        <taxon>Agaricomycotina</taxon>
        <taxon>Tremellomycetes</taxon>
        <taxon>Tremellales</taxon>
        <taxon>Rhynchogastremaceae</taxon>
        <taxon>Papiliotrema</taxon>
    </lineage>
</organism>
<dbReference type="AlphaFoldDB" id="A0AAD9CXK7"/>
<gene>
    <name evidence="1" type="ORF">DB88DRAFT_529015</name>
</gene>
<dbReference type="Proteomes" id="UP001182556">
    <property type="component" value="Unassembled WGS sequence"/>
</dbReference>